<proteinExistence type="predicted"/>
<name>A0A1C7MD09_GRIFR</name>
<protein>
    <recommendedName>
        <fullName evidence="2">DUF6534 domain-containing protein</fullName>
    </recommendedName>
</protein>
<feature type="transmembrane region" description="Helical" evidence="1">
    <location>
        <begin position="43"/>
        <end position="63"/>
    </location>
</feature>
<evidence type="ECO:0000313" key="3">
    <source>
        <dbReference type="EMBL" id="OBZ74770.1"/>
    </source>
</evidence>
<dbReference type="PANTHER" id="PTHR40465:SF1">
    <property type="entry name" value="DUF6534 DOMAIN-CONTAINING PROTEIN"/>
    <property type="match status" value="1"/>
</dbReference>
<dbReference type="STRING" id="5627.A0A1C7MD09"/>
<evidence type="ECO:0000259" key="2">
    <source>
        <dbReference type="Pfam" id="PF20152"/>
    </source>
</evidence>
<dbReference type="OrthoDB" id="2535105at2759"/>
<dbReference type="InterPro" id="IPR045339">
    <property type="entry name" value="DUF6534"/>
</dbReference>
<feature type="transmembrane region" description="Helical" evidence="1">
    <location>
        <begin position="138"/>
        <end position="158"/>
    </location>
</feature>
<feature type="transmembrane region" description="Helical" evidence="1">
    <location>
        <begin position="170"/>
        <end position="195"/>
    </location>
</feature>
<feature type="transmembrane region" description="Helical" evidence="1">
    <location>
        <begin position="464"/>
        <end position="482"/>
    </location>
</feature>
<keyword evidence="1" id="KW-0472">Membrane</keyword>
<organism evidence="3 4">
    <name type="scientific">Grifola frondosa</name>
    <name type="common">Maitake</name>
    <name type="synonym">Polyporus frondosus</name>
    <dbReference type="NCBI Taxonomy" id="5627"/>
    <lineage>
        <taxon>Eukaryota</taxon>
        <taxon>Fungi</taxon>
        <taxon>Dikarya</taxon>
        <taxon>Basidiomycota</taxon>
        <taxon>Agaricomycotina</taxon>
        <taxon>Agaricomycetes</taxon>
        <taxon>Polyporales</taxon>
        <taxon>Grifolaceae</taxon>
        <taxon>Grifola</taxon>
    </lineage>
</organism>
<gene>
    <name evidence="3" type="ORF">A0H81_05693</name>
</gene>
<dbReference type="Proteomes" id="UP000092993">
    <property type="component" value="Unassembled WGS sequence"/>
</dbReference>
<dbReference type="EMBL" id="LUGG01000005">
    <property type="protein sequence ID" value="OBZ74770.1"/>
    <property type="molecule type" value="Genomic_DNA"/>
</dbReference>
<feature type="transmembrane region" description="Helical" evidence="1">
    <location>
        <begin position="207"/>
        <end position="229"/>
    </location>
</feature>
<comment type="caution">
    <text evidence="3">The sequence shown here is derived from an EMBL/GenBank/DDBJ whole genome shotgun (WGS) entry which is preliminary data.</text>
</comment>
<accession>A0A1C7MD09</accession>
<feature type="transmembrane region" description="Helical" evidence="1">
    <location>
        <begin position="235"/>
        <end position="254"/>
    </location>
</feature>
<dbReference type="PANTHER" id="PTHR40465">
    <property type="entry name" value="CHROMOSOME 1, WHOLE GENOME SHOTGUN SEQUENCE"/>
    <property type="match status" value="1"/>
</dbReference>
<feature type="transmembrane region" description="Helical" evidence="1">
    <location>
        <begin position="6"/>
        <end position="31"/>
    </location>
</feature>
<evidence type="ECO:0000313" key="4">
    <source>
        <dbReference type="Proteomes" id="UP000092993"/>
    </source>
</evidence>
<keyword evidence="1" id="KW-0812">Transmembrane</keyword>
<feature type="domain" description="DUF6534" evidence="2">
    <location>
        <begin position="180"/>
        <end position="265"/>
    </location>
</feature>
<dbReference type="AlphaFoldDB" id="A0A1C7MD09"/>
<sequence length="489" mass="53984">MTELDSTIGAVFLGVLVSAVLFGLSVCWLWLLDAFHLALSVHLVYYYLVINYANPSALLDIVWSFKVQIVVDAIVVVSVHTLYTIRLWQMLAIEDRLAPFTVSDLSSPWPCERDPELLTNIPNTACGRRSRVRRVLPWLVSVLVFLGYGVAAILSYQIMDQFTELLKTRWVTYVSLGSATIIDVVIASSLCFFLARCRTGLGGMDSTITVLMVYTLNTGVITSVCSLASIASMAIAPSTFVVIAIEFLVTKLYVNSFLAMFNARSTLRIPEQLDGISPRSPRPPGELKSISFSCTPERTLDSAYASQTHLPVSETDLGLRLAESISCEEICVVEQIMDQARELSPLSFARAPSPQKSTARSLSGGEGRYTRFAVTAGRSRRSLAFPVYGSGLRLSSLDDIPGTEPQRSAVTPDGSAYPPHQQLNRRFFVPLCYLSSPQSLFLLLYSPSLVQVLFLFPFPRFRPFTHASVILTLLGHCLYSFLSEVLNVS</sequence>
<evidence type="ECO:0000256" key="1">
    <source>
        <dbReference type="SAM" id="Phobius"/>
    </source>
</evidence>
<reference evidence="3 4" key="1">
    <citation type="submission" date="2016-03" db="EMBL/GenBank/DDBJ databases">
        <title>Whole genome sequencing of Grifola frondosa 9006-11.</title>
        <authorList>
            <person name="Min B."/>
            <person name="Park H."/>
            <person name="Kim J.-G."/>
            <person name="Cho H."/>
            <person name="Oh Y.-L."/>
            <person name="Kong W.-S."/>
            <person name="Choi I.-G."/>
        </authorList>
    </citation>
    <scope>NUCLEOTIDE SEQUENCE [LARGE SCALE GENOMIC DNA]</scope>
    <source>
        <strain evidence="3 4">9006-11</strain>
    </source>
</reference>
<keyword evidence="1" id="KW-1133">Transmembrane helix</keyword>
<feature type="transmembrane region" description="Helical" evidence="1">
    <location>
        <begin position="69"/>
        <end position="88"/>
    </location>
</feature>
<dbReference type="Pfam" id="PF20152">
    <property type="entry name" value="DUF6534"/>
    <property type="match status" value="1"/>
</dbReference>
<keyword evidence="4" id="KW-1185">Reference proteome</keyword>